<dbReference type="RefSeq" id="WP_103203433.1">
    <property type="nucleotide sequence ID" value="NZ_CVTD020000024.1"/>
</dbReference>
<dbReference type="GO" id="GO:0003677">
    <property type="term" value="F:DNA binding"/>
    <property type="evidence" value="ECO:0007669"/>
    <property type="project" value="UniProtKB-UniRule"/>
</dbReference>
<protein>
    <recommendedName>
        <fullName evidence="12">Endonuclease III</fullName>
        <ecNumber evidence="12">4.2.99.18</ecNumber>
    </recommendedName>
    <alternativeName>
        <fullName evidence="12">DNA-(apurinic or apyrimidinic site) lyase</fullName>
    </alternativeName>
</protein>
<dbReference type="SMART" id="SM00478">
    <property type="entry name" value="ENDO3c"/>
    <property type="match status" value="1"/>
</dbReference>
<name>A0A0H5SIN0_HERHM</name>
<organism evidence="14 15">
    <name type="scientific">Herbinix hemicellulosilytica</name>
    <dbReference type="NCBI Taxonomy" id="1564487"/>
    <lineage>
        <taxon>Bacteria</taxon>
        <taxon>Bacillati</taxon>
        <taxon>Bacillota</taxon>
        <taxon>Clostridia</taxon>
        <taxon>Lachnospirales</taxon>
        <taxon>Lachnospiraceae</taxon>
        <taxon>Herbinix</taxon>
    </lineage>
</organism>
<proteinExistence type="inferred from homology"/>
<evidence type="ECO:0000256" key="1">
    <source>
        <dbReference type="ARBA" id="ARBA00008343"/>
    </source>
</evidence>
<dbReference type="Gene3D" id="1.10.1670.10">
    <property type="entry name" value="Helix-hairpin-Helix base-excision DNA repair enzymes (C-terminal)"/>
    <property type="match status" value="1"/>
</dbReference>
<dbReference type="GO" id="GO:0006285">
    <property type="term" value="P:base-excision repair, AP site formation"/>
    <property type="evidence" value="ECO:0007669"/>
    <property type="project" value="TreeGrafter"/>
</dbReference>
<dbReference type="InterPro" id="IPR000445">
    <property type="entry name" value="HhH_motif"/>
</dbReference>
<dbReference type="PANTHER" id="PTHR10359:SF18">
    <property type="entry name" value="ENDONUCLEASE III"/>
    <property type="match status" value="1"/>
</dbReference>
<dbReference type="GO" id="GO:0051539">
    <property type="term" value="F:4 iron, 4 sulfur cluster binding"/>
    <property type="evidence" value="ECO:0007669"/>
    <property type="project" value="UniProtKB-UniRule"/>
</dbReference>
<keyword evidence="14" id="KW-0540">Nuclease</keyword>
<dbReference type="FunFam" id="1.10.1670.10:FF:000001">
    <property type="entry name" value="Endonuclease III"/>
    <property type="match status" value="1"/>
</dbReference>
<keyword evidence="2 12" id="KW-0004">4Fe-4S</keyword>
<keyword evidence="15" id="KW-1185">Reference proteome</keyword>
<reference evidence="14 15" key="1">
    <citation type="submission" date="2015-06" db="EMBL/GenBank/DDBJ databases">
        <authorList>
            <person name="Wibberg Daniel"/>
        </authorList>
    </citation>
    <scope>NUCLEOTIDE SEQUENCE [LARGE SCALE GENOMIC DNA]</scope>
    <source>
        <strain evidence="14 15">T3/55T</strain>
    </source>
</reference>
<gene>
    <name evidence="12 14" type="primary">nth</name>
    <name evidence="14" type="ORF">HHT355_2146</name>
</gene>
<feature type="binding site" evidence="12">
    <location>
        <position position="212"/>
    </location>
    <ligand>
        <name>[4Fe-4S] cluster</name>
        <dbReference type="ChEBI" id="CHEBI:49883"/>
    </ligand>
</feature>
<evidence type="ECO:0000256" key="6">
    <source>
        <dbReference type="ARBA" id="ARBA00023004"/>
    </source>
</evidence>
<keyword evidence="7 12" id="KW-0411">Iron-sulfur</keyword>
<dbReference type="SMART" id="SM00525">
    <property type="entry name" value="FES"/>
    <property type="match status" value="1"/>
</dbReference>
<dbReference type="CDD" id="cd00056">
    <property type="entry name" value="ENDO3c"/>
    <property type="match status" value="1"/>
</dbReference>
<dbReference type="PANTHER" id="PTHR10359">
    <property type="entry name" value="A/G-SPECIFIC ADENINE GLYCOSYLASE/ENDONUCLEASE III"/>
    <property type="match status" value="1"/>
</dbReference>
<dbReference type="EC" id="4.2.99.18" evidence="12"/>
<dbReference type="FunFam" id="1.10.340.30:FF:000001">
    <property type="entry name" value="Endonuclease III"/>
    <property type="match status" value="1"/>
</dbReference>
<evidence type="ECO:0000313" key="14">
    <source>
        <dbReference type="EMBL" id="CRZ35344.1"/>
    </source>
</evidence>
<evidence type="ECO:0000256" key="2">
    <source>
        <dbReference type="ARBA" id="ARBA00022485"/>
    </source>
</evidence>
<dbReference type="GO" id="GO:0019104">
    <property type="term" value="F:DNA N-glycosylase activity"/>
    <property type="evidence" value="ECO:0007669"/>
    <property type="project" value="UniProtKB-UniRule"/>
</dbReference>
<dbReference type="GO" id="GO:0046872">
    <property type="term" value="F:metal ion binding"/>
    <property type="evidence" value="ECO:0007669"/>
    <property type="project" value="UniProtKB-KW"/>
</dbReference>
<dbReference type="InterPro" id="IPR005759">
    <property type="entry name" value="Nth"/>
</dbReference>
<evidence type="ECO:0000256" key="8">
    <source>
        <dbReference type="ARBA" id="ARBA00023125"/>
    </source>
</evidence>
<evidence type="ECO:0000256" key="10">
    <source>
        <dbReference type="ARBA" id="ARBA00023239"/>
    </source>
</evidence>
<dbReference type="PROSITE" id="PS00764">
    <property type="entry name" value="ENDONUCLEASE_III_1"/>
    <property type="match status" value="1"/>
</dbReference>
<dbReference type="InterPro" id="IPR003265">
    <property type="entry name" value="HhH-GPD_domain"/>
</dbReference>
<evidence type="ECO:0000256" key="3">
    <source>
        <dbReference type="ARBA" id="ARBA00022723"/>
    </source>
</evidence>
<keyword evidence="5 12" id="KW-0378">Hydrolase</keyword>
<keyword evidence="10 12" id="KW-0456">Lyase</keyword>
<feature type="binding site" evidence="12">
    <location>
        <position position="196"/>
    </location>
    <ligand>
        <name>[4Fe-4S] cluster</name>
        <dbReference type="ChEBI" id="CHEBI:49883"/>
    </ligand>
</feature>
<dbReference type="NCBIfam" id="TIGR01083">
    <property type="entry name" value="nth"/>
    <property type="match status" value="1"/>
</dbReference>
<evidence type="ECO:0000259" key="13">
    <source>
        <dbReference type="SMART" id="SM00478"/>
    </source>
</evidence>
<evidence type="ECO:0000256" key="4">
    <source>
        <dbReference type="ARBA" id="ARBA00022763"/>
    </source>
</evidence>
<dbReference type="AlphaFoldDB" id="A0A0H5SIN0"/>
<dbReference type="InterPro" id="IPR011257">
    <property type="entry name" value="DNA_glycosylase"/>
</dbReference>
<dbReference type="InterPro" id="IPR004035">
    <property type="entry name" value="Endouclease-III_FeS-bd_BS"/>
</dbReference>
<dbReference type="EMBL" id="CVTD020000024">
    <property type="protein sequence ID" value="CRZ35344.1"/>
    <property type="molecule type" value="Genomic_DNA"/>
</dbReference>
<evidence type="ECO:0000256" key="9">
    <source>
        <dbReference type="ARBA" id="ARBA00023204"/>
    </source>
</evidence>
<accession>A0A0H5SIN0</accession>
<dbReference type="GO" id="GO:0140078">
    <property type="term" value="F:class I DNA-(apurinic or apyrimidinic site) endonuclease activity"/>
    <property type="evidence" value="ECO:0007669"/>
    <property type="project" value="UniProtKB-EC"/>
</dbReference>
<comment type="catalytic activity">
    <reaction evidence="12">
        <text>2'-deoxyribonucleotide-(2'-deoxyribose 5'-phosphate)-2'-deoxyribonucleotide-DNA = a 3'-end 2'-deoxyribonucleotide-(2,3-dehydro-2,3-deoxyribose 5'-phosphate)-DNA + a 5'-end 5'-phospho-2'-deoxyribonucleoside-DNA + H(+)</text>
        <dbReference type="Rhea" id="RHEA:66592"/>
        <dbReference type="Rhea" id="RHEA-COMP:13180"/>
        <dbReference type="Rhea" id="RHEA-COMP:16897"/>
        <dbReference type="Rhea" id="RHEA-COMP:17067"/>
        <dbReference type="ChEBI" id="CHEBI:15378"/>
        <dbReference type="ChEBI" id="CHEBI:136412"/>
        <dbReference type="ChEBI" id="CHEBI:157695"/>
        <dbReference type="ChEBI" id="CHEBI:167181"/>
        <dbReference type="EC" id="4.2.99.18"/>
    </reaction>
</comment>
<keyword evidence="14" id="KW-0255">Endonuclease</keyword>
<sequence length="232" mass="26375">MSEVKLSKKEKERISGIISELNRVYGTEGRCFLNYETPWQLLIATILSAQCTDDRVNQVTKDLFKKYKSLEDFASADQKELENDIRSTGFYKNKAKNIIACARRILTDFNGEVPRDIDDLVSLAGVGRKTANVIRGNIYKDPSIVVDTHVKRVSGRLGLTKEVDPVKIEFDLMKKLPKEQWIPYNIQIITHGRSICTARNPKCGQCFLREFCKYGKTGKNNLSGKENIPKNP</sequence>
<keyword evidence="11 12" id="KW-0326">Glycosidase</keyword>
<dbReference type="Pfam" id="PF10576">
    <property type="entry name" value="EndIII_4Fe-2S"/>
    <property type="match status" value="1"/>
</dbReference>
<dbReference type="Gene3D" id="1.10.340.30">
    <property type="entry name" value="Hypothetical protein, domain 2"/>
    <property type="match status" value="1"/>
</dbReference>
<evidence type="ECO:0000313" key="15">
    <source>
        <dbReference type="Proteomes" id="UP000236497"/>
    </source>
</evidence>
<keyword evidence="3 12" id="KW-0479">Metal-binding</keyword>
<keyword evidence="8 12" id="KW-0238">DNA-binding</keyword>
<dbReference type="InterPro" id="IPR023170">
    <property type="entry name" value="HhH_base_excis_C"/>
</dbReference>
<dbReference type="Pfam" id="PF00730">
    <property type="entry name" value="HhH-GPD"/>
    <property type="match status" value="1"/>
</dbReference>
<dbReference type="InterPro" id="IPR003651">
    <property type="entry name" value="Endonuclease3_FeS-loop_motif"/>
</dbReference>
<comment type="function">
    <text evidence="12">DNA repair enzyme that has both DNA N-glycosylase activity and AP-lyase activity. The DNA N-glycosylase activity releases various damaged pyrimidines from DNA by cleaving the N-glycosidic bond, leaving an AP (apurinic/apyrimidinic) site. The AP-lyase activity cleaves the phosphodiester bond 3' to the AP site by a beta-elimination, leaving a 3'-terminal unsaturated sugar and a product with a terminal 5'-phosphate.</text>
</comment>
<keyword evidence="6 12" id="KW-0408">Iron</keyword>
<comment type="similarity">
    <text evidence="1 12">Belongs to the Nth/MutY family.</text>
</comment>
<evidence type="ECO:0000256" key="5">
    <source>
        <dbReference type="ARBA" id="ARBA00022801"/>
    </source>
</evidence>
<evidence type="ECO:0000256" key="11">
    <source>
        <dbReference type="ARBA" id="ARBA00023295"/>
    </source>
</evidence>
<evidence type="ECO:0000256" key="12">
    <source>
        <dbReference type="HAMAP-Rule" id="MF_00942"/>
    </source>
</evidence>
<feature type="binding site" evidence="12">
    <location>
        <position position="206"/>
    </location>
    <ligand>
        <name>[4Fe-4S] cluster</name>
        <dbReference type="ChEBI" id="CHEBI:49883"/>
    </ligand>
</feature>
<dbReference type="HAMAP" id="MF_00942">
    <property type="entry name" value="Nth"/>
    <property type="match status" value="1"/>
</dbReference>
<comment type="cofactor">
    <cofactor evidence="12">
        <name>[4Fe-4S] cluster</name>
        <dbReference type="ChEBI" id="CHEBI:49883"/>
    </cofactor>
    <text evidence="12">Binds 1 [4Fe-4S] cluster.</text>
</comment>
<evidence type="ECO:0000256" key="7">
    <source>
        <dbReference type="ARBA" id="ARBA00023014"/>
    </source>
</evidence>
<keyword evidence="9 12" id="KW-0234">DNA repair</keyword>
<feature type="domain" description="HhH-GPD" evidence="13">
    <location>
        <begin position="47"/>
        <end position="194"/>
    </location>
</feature>
<dbReference type="SUPFAM" id="SSF48150">
    <property type="entry name" value="DNA-glycosylase"/>
    <property type="match status" value="1"/>
</dbReference>
<dbReference type="Pfam" id="PF00633">
    <property type="entry name" value="HHH"/>
    <property type="match status" value="1"/>
</dbReference>
<keyword evidence="4 12" id="KW-0227">DNA damage</keyword>
<dbReference type="Proteomes" id="UP000236497">
    <property type="component" value="Unassembled WGS sequence"/>
</dbReference>
<dbReference type="OrthoDB" id="9800977at2"/>
<dbReference type="PIRSF" id="PIRSF001435">
    <property type="entry name" value="Nth"/>
    <property type="match status" value="1"/>
</dbReference>
<feature type="binding site" evidence="12">
    <location>
        <position position="203"/>
    </location>
    <ligand>
        <name>[4Fe-4S] cluster</name>
        <dbReference type="ChEBI" id="CHEBI:49883"/>
    </ligand>
</feature>